<dbReference type="InterPro" id="IPR013324">
    <property type="entry name" value="RNA_pol_sigma_r3/r4-like"/>
</dbReference>
<keyword evidence="3" id="KW-0731">Sigma factor</keyword>
<reference evidence="7 8" key="1">
    <citation type="submission" date="2019-05" db="EMBL/GenBank/DDBJ databases">
        <title>Panacibacter sp. strain 17mud1-8 Genome sequencing and assembly.</title>
        <authorList>
            <person name="Chhetri G."/>
        </authorList>
    </citation>
    <scope>NUCLEOTIDE SEQUENCE [LARGE SCALE GENOMIC DNA]</scope>
    <source>
        <strain evidence="7 8">17mud1-8</strain>
    </source>
</reference>
<keyword evidence="4" id="KW-0804">Transcription</keyword>
<evidence type="ECO:0000256" key="1">
    <source>
        <dbReference type="ARBA" id="ARBA00010641"/>
    </source>
</evidence>
<protein>
    <submittedName>
        <fullName evidence="7">Sigma-70 family RNA polymerase sigma factor</fullName>
    </submittedName>
</protein>
<dbReference type="GO" id="GO:0016987">
    <property type="term" value="F:sigma factor activity"/>
    <property type="evidence" value="ECO:0007669"/>
    <property type="project" value="UniProtKB-KW"/>
</dbReference>
<proteinExistence type="inferred from homology"/>
<dbReference type="SUPFAM" id="SSF88659">
    <property type="entry name" value="Sigma3 and sigma4 domains of RNA polymerase sigma factors"/>
    <property type="match status" value="1"/>
</dbReference>
<sequence length="192" mass="22656">MMATNDQILWNLLRKGSVTAFEDLFNRYWEALFQTAYKLIKNREDAEEIVSDFFIHLWSVRNELPEVQQVNAYLTKAVRNRAWNCLAKQKPIIVALTNNEENINSYSNPYEKLNTKEQERMIQSHVNQLPEKMRIVYCLHTFQDLSINQIAEQTRNSPQTVRNQLNTAYKKMKTLLLKGSFTLIVLLLEKIM</sequence>
<comment type="similarity">
    <text evidence="1">Belongs to the sigma-70 factor family. ECF subfamily.</text>
</comment>
<dbReference type="GO" id="GO:0006352">
    <property type="term" value="P:DNA-templated transcription initiation"/>
    <property type="evidence" value="ECO:0007669"/>
    <property type="project" value="InterPro"/>
</dbReference>
<dbReference type="InterPro" id="IPR013249">
    <property type="entry name" value="RNA_pol_sigma70_r4_t2"/>
</dbReference>
<dbReference type="AlphaFoldDB" id="A0A4U3L6Y8"/>
<dbReference type="RefSeq" id="WP_137260617.1">
    <property type="nucleotide sequence ID" value="NZ_SZQL01000002.1"/>
</dbReference>
<evidence type="ECO:0000256" key="2">
    <source>
        <dbReference type="ARBA" id="ARBA00023015"/>
    </source>
</evidence>
<evidence type="ECO:0000313" key="8">
    <source>
        <dbReference type="Proteomes" id="UP000305848"/>
    </source>
</evidence>
<dbReference type="PANTHER" id="PTHR43133">
    <property type="entry name" value="RNA POLYMERASE ECF-TYPE SIGMA FACTO"/>
    <property type="match status" value="1"/>
</dbReference>
<dbReference type="Pfam" id="PF08281">
    <property type="entry name" value="Sigma70_r4_2"/>
    <property type="match status" value="1"/>
</dbReference>
<dbReference type="OrthoDB" id="764811at2"/>
<name>A0A4U3L6Y8_9BACT</name>
<evidence type="ECO:0000313" key="7">
    <source>
        <dbReference type="EMBL" id="TKK71018.1"/>
    </source>
</evidence>
<dbReference type="InterPro" id="IPR036388">
    <property type="entry name" value="WH-like_DNA-bd_sf"/>
</dbReference>
<dbReference type="InterPro" id="IPR007627">
    <property type="entry name" value="RNA_pol_sigma70_r2"/>
</dbReference>
<dbReference type="Gene3D" id="1.10.1740.10">
    <property type="match status" value="1"/>
</dbReference>
<dbReference type="EMBL" id="SZQL01000002">
    <property type="protein sequence ID" value="TKK71018.1"/>
    <property type="molecule type" value="Genomic_DNA"/>
</dbReference>
<dbReference type="Proteomes" id="UP000305848">
    <property type="component" value="Unassembled WGS sequence"/>
</dbReference>
<dbReference type="GO" id="GO:0003677">
    <property type="term" value="F:DNA binding"/>
    <property type="evidence" value="ECO:0007669"/>
    <property type="project" value="InterPro"/>
</dbReference>
<dbReference type="Pfam" id="PF04542">
    <property type="entry name" value="Sigma70_r2"/>
    <property type="match status" value="1"/>
</dbReference>
<evidence type="ECO:0000256" key="3">
    <source>
        <dbReference type="ARBA" id="ARBA00023082"/>
    </source>
</evidence>
<evidence type="ECO:0000256" key="4">
    <source>
        <dbReference type="ARBA" id="ARBA00023163"/>
    </source>
</evidence>
<keyword evidence="8" id="KW-1185">Reference proteome</keyword>
<evidence type="ECO:0000259" key="6">
    <source>
        <dbReference type="Pfam" id="PF08281"/>
    </source>
</evidence>
<dbReference type="Gene3D" id="1.10.10.10">
    <property type="entry name" value="Winged helix-like DNA-binding domain superfamily/Winged helix DNA-binding domain"/>
    <property type="match status" value="1"/>
</dbReference>
<accession>A0A4U3L6Y8</accession>
<comment type="caution">
    <text evidence="7">The sequence shown here is derived from an EMBL/GenBank/DDBJ whole genome shotgun (WGS) entry which is preliminary data.</text>
</comment>
<evidence type="ECO:0000259" key="5">
    <source>
        <dbReference type="Pfam" id="PF04542"/>
    </source>
</evidence>
<dbReference type="InterPro" id="IPR039425">
    <property type="entry name" value="RNA_pol_sigma-70-like"/>
</dbReference>
<keyword evidence="2" id="KW-0805">Transcription regulation</keyword>
<organism evidence="7 8">
    <name type="scientific">Ilyomonas limi</name>
    <dbReference type="NCBI Taxonomy" id="2575867"/>
    <lineage>
        <taxon>Bacteria</taxon>
        <taxon>Pseudomonadati</taxon>
        <taxon>Bacteroidota</taxon>
        <taxon>Chitinophagia</taxon>
        <taxon>Chitinophagales</taxon>
        <taxon>Chitinophagaceae</taxon>
        <taxon>Ilyomonas</taxon>
    </lineage>
</organism>
<dbReference type="PANTHER" id="PTHR43133:SF46">
    <property type="entry name" value="RNA POLYMERASE SIGMA-70 FACTOR ECF SUBFAMILY"/>
    <property type="match status" value="1"/>
</dbReference>
<dbReference type="NCBIfam" id="TIGR02937">
    <property type="entry name" value="sigma70-ECF"/>
    <property type="match status" value="1"/>
</dbReference>
<dbReference type="InterPro" id="IPR014284">
    <property type="entry name" value="RNA_pol_sigma-70_dom"/>
</dbReference>
<dbReference type="InterPro" id="IPR013325">
    <property type="entry name" value="RNA_pol_sigma_r2"/>
</dbReference>
<gene>
    <name evidence="7" type="ORF">FC093_04910</name>
</gene>
<feature type="domain" description="RNA polymerase sigma-70 region 2" evidence="5">
    <location>
        <begin position="24"/>
        <end position="90"/>
    </location>
</feature>
<feature type="domain" description="RNA polymerase sigma factor 70 region 4 type 2" evidence="6">
    <location>
        <begin position="121"/>
        <end position="172"/>
    </location>
</feature>
<dbReference type="SUPFAM" id="SSF88946">
    <property type="entry name" value="Sigma2 domain of RNA polymerase sigma factors"/>
    <property type="match status" value="1"/>
</dbReference>